<evidence type="ECO:0000313" key="16">
    <source>
        <dbReference type="EMBL" id="MBA2227438.1"/>
    </source>
</evidence>
<dbReference type="Pfam" id="PF14815">
    <property type="entry name" value="NUDIX_4"/>
    <property type="match status" value="1"/>
</dbReference>
<dbReference type="PANTHER" id="PTHR42944:SF1">
    <property type="entry name" value="ADENINE DNA GLYCOSYLASE"/>
    <property type="match status" value="1"/>
</dbReference>
<dbReference type="PROSITE" id="PS01155">
    <property type="entry name" value="ENDONUCLEASE_III_2"/>
    <property type="match status" value="1"/>
</dbReference>
<keyword evidence="9" id="KW-0227">DNA damage</keyword>
<proteinExistence type="inferred from homology"/>
<evidence type="ECO:0000313" key="17">
    <source>
        <dbReference type="Proteomes" id="UP000542342"/>
    </source>
</evidence>
<keyword evidence="10" id="KW-0378">Hydrolase</keyword>
<name>A0A7V9ACX6_9BACT</name>
<evidence type="ECO:0000256" key="3">
    <source>
        <dbReference type="ARBA" id="ARBA00002933"/>
    </source>
</evidence>
<dbReference type="InterPro" id="IPR015797">
    <property type="entry name" value="NUDIX_hydrolase-like_dom_sf"/>
</dbReference>
<evidence type="ECO:0000256" key="6">
    <source>
        <dbReference type="ARBA" id="ARBA00022023"/>
    </source>
</evidence>
<evidence type="ECO:0000256" key="13">
    <source>
        <dbReference type="ARBA" id="ARBA00023204"/>
    </source>
</evidence>
<dbReference type="NCBIfam" id="TIGR01084">
    <property type="entry name" value="mutY"/>
    <property type="match status" value="1"/>
</dbReference>
<protein>
    <recommendedName>
        <fullName evidence="6">Adenine DNA glycosylase</fullName>
        <ecNumber evidence="5">3.2.2.31</ecNumber>
    </recommendedName>
</protein>
<dbReference type="GO" id="GO:0034039">
    <property type="term" value="F:8-oxo-7,8-dihydroguanine DNA N-glycosylase activity"/>
    <property type="evidence" value="ECO:0007669"/>
    <property type="project" value="TreeGrafter"/>
</dbReference>
<reference evidence="16 17" key="1">
    <citation type="submission" date="2020-07" db="EMBL/GenBank/DDBJ databases">
        <title>Thermogemmata thermophila gen. nov., sp. nov., a novel moderate thermophilic planctomycete from a Kamchatka hot spring.</title>
        <authorList>
            <person name="Elcheninov A.G."/>
            <person name="Podosokorskaya O.A."/>
            <person name="Kovaleva O.L."/>
            <person name="Novikov A."/>
            <person name="Bonch-Osmolovskaya E.A."/>
            <person name="Toshchakov S.V."/>
            <person name="Kublanov I.V."/>
        </authorList>
    </citation>
    <scope>NUCLEOTIDE SEQUENCE [LARGE SCALE GENOMIC DNA]</scope>
    <source>
        <strain evidence="16 17">2918</strain>
    </source>
</reference>
<keyword evidence="14" id="KW-0326">Glycosidase</keyword>
<feature type="domain" description="HhH-GPD" evidence="15">
    <location>
        <begin position="37"/>
        <end position="188"/>
    </location>
</feature>
<dbReference type="EMBL" id="JACEFB010000014">
    <property type="protein sequence ID" value="MBA2227438.1"/>
    <property type="molecule type" value="Genomic_DNA"/>
</dbReference>
<comment type="caution">
    <text evidence="16">The sequence shown here is derived from an EMBL/GenBank/DDBJ whole genome shotgun (WGS) entry which is preliminary data.</text>
</comment>
<evidence type="ECO:0000256" key="7">
    <source>
        <dbReference type="ARBA" id="ARBA00022485"/>
    </source>
</evidence>
<dbReference type="RefSeq" id="WP_194539302.1">
    <property type="nucleotide sequence ID" value="NZ_JACEFB010000014.1"/>
</dbReference>
<dbReference type="EC" id="3.2.2.31" evidence="5"/>
<dbReference type="InterPro" id="IPR044298">
    <property type="entry name" value="MIG/MutY"/>
</dbReference>
<keyword evidence="12" id="KW-0411">Iron-sulfur</keyword>
<evidence type="ECO:0000256" key="2">
    <source>
        <dbReference type="ARBA" id="ARBA00001966"/>
    </source>
</evidence>
<dbReference type="GO" id="GO:0006298">
    <property type="term" value="P:mismatch repair"/>
    <property type="evidence" value="ECO:0007669"/>
    <property type="project" value="TreeGrafter"/>
</dbReference>
<dbReference type="PANTHER" id="PTHR42944">
    <property type="entry name" value="ADENINE DNA GLYCOSYLASE"/>
    <property type="match status" value="1"/>
</dbReference>
<keyword evidence="7" id="KW-0004">4Fe-4S</keyword>
<dbReference type="GO" id="GO:0051539">
    <property type="term" value="F:4 iron, 4 sulfur cluster binding"/>
    <property type="evidence" value="ECO:0007669"/>
    <property type="project" value="UniProtKB-KW"/>
</dbReference>
<dbReference type="SUPFAM" id="SSF48150">
    <property type="entry name" value="DNA-glycosylase"/>
    <property type="match status" value="1"/>
</dbReference>
<evidence type="ECO:0000256" key="4">
    <source>
        <dbReference type="ARBA" id="ARBA00008343"/>
    </source>
</evidence>
<dbReference type="InterPro" id="IPR004036">
    <property type="entry name" value="Endonuclease-III-like_CS2"/>
</dbReference>
<keyword evidence="13" id="KW-0234">DNA repair</keyword>
<dbReference type="Gene3D" id="1.10.1670.10">
    <property type="entry name" value="Helix-hairpin-Helix base-excision DNA repair enzymes (C-terminal)"/>
    <property type="match status" value="1"/>
</dbReference>
<dbReference type="Gene3D" id="3.90.79.10">
    <property type="entry name" value="Nucleoside Triphosphate Pyrophosphohydrolase"/>
    <property type="match status" value="1"/>
</dbReference>
<evidence type="ECO:0000256" key="8">
    <source>
        <dbReference type="ARBA" id="ARBA00022723"/>
    </source>
</evidence>
<accession>A0A7V9ACX6</accession>
<dbReference type="InterPro" id="IPR003265">
    <property type="entry name" value="HhH-GPD_domain"/>
</dbReference>
<evidence type="ECO:0000256" key="10">
    <source>
        <dbReference type="ARBA" id="ARBA00022801"/>
    </source>
</evidence>
<dbReference type="FunFam" id="1.10.340.30:FF:000002">
    <property type="entry name" value="Adenine DNA glycosylase"/>
    <property type="match status" value="1"/>
</dbReference>
<gene>
    <name evidence="16" type="primary">mutY</name>
    <name evidence="16" type="ORF">H0921_14865</name>
</gene>
<dbReference type="GO" id="GO:0035485">
    <property type="term" value="F:adenine/guanine mispair binding"/>
    <property type="evidence" value="ECO:0007669"/>
    <property type="project" value="TreeGrafter"/>
</dbReference>
<comment type="similarity">
    <text evidence="4">Belongs to the Nth/MutY family.</text>
</comment>
<comment type="catalytic activity">
    <reaction evidence="1">
        <text>Hydrolyzes free adenine bases from 7,8-dihydro-8-oxoguanine:adenine mismatched double-stranded DNA, leaving an apurinic site.</text>
        <dbReference type="EC" id="3.2.2.31"/>
    </reaction>
</comment>
<evidence type="ECO:0000256" key="5">
    <source>
        <dbReference type="ARBA" id="ARBA00012045"/>
    </source>
</evidence>
<dbReference type="Gene3D" id="1.10.340.30">
    <property type="entry name" value="Hypothetical protein, domain 2"/>
    <property type="match status" value="1"/>
</dbReference>
<dbReference type="CDD" id="cd00056">
    <property type="entry name" value="ENDO3c"/>
    <property type="match status" value="1"/>
</dbReference>
<evidence type="ECO:0000256" key="9">
    <source>
        <dbReference type="ARBA" id="ARBA00022763"/>
    </source>
</evidence>
<dbReference type="Proteomes" id="UP000542342">
    <property type="component" value="Unassembled WGS sequence"/>
</dbReference>
<dbReference type="GO" id="GO:0032357">
    <property type="term" value="F:oxidized purine DNA binding"/>
    <property type="evidence" value="ECO:0007669"/>
    <property type="project" value="TreeGrafter"/>
</dbReference>
<evidence type="ECO:0000256" key="14">
    <source>
        <dbReference type="ARBA" id="ARBA00023295"/>
    </source>
</evidence>
<dbReference type="InterPro" id="IPR005760">
    <property type="entry name" value="A/G_AdeGlyc_MutY"/>
</dbReference>
<dbReference type="Pfam" id="PF10576">
    <property type="entry name" value="EndIII_4Fe-2S"/>
    <property type="match status" value="1"/>
</dbReference>
<dbReference type="InterPro" id="IPR003651">
    <property type="entry name" value="Endonuclease3_FeS-loop_motif"/>
</dbReference>
<dbReference type="GO" id="GO:0046872">
    <property type="term" value="F:metal ion binding"/>
    <property type="evidence" value="ECO:0007669"/>
    <property type="project" value="UniProtKB-KW"/>
</dbReference>
<evidence type="ECO:0000256" key="12">
    <source>
        <dbReference type="ARBA" id="ARBA00023014"/>
    </source>
</evidence>
<dbReference type="Pfam" id="PF00730">
    <property type="entry name" value="HhH-GPD"/>
    <property type="match status" value="1"/>
</dbReference>
<dbReference type="AlphaFoldDB" id="A0A7V9ACX6"/>
<keyword evidence="17" id="KW-1185">Reference proteome</keyword>
<comment type="function">
    <text evidence="3">Adenine glycosylase active on G-A mispairs. MutY also corrects error-prone DNA synthesis past GO lesions which are due to the oxidatively damaged form of guanine: 7,8-dihydro-8-oxoguanine (8-oxo-dGTP).</text>
</comment>
<sequence length="363" mass="41713">MRAALQRRLLVWFAQHRRSLPWRNSRDPYRIWVSEVMLQQTTTAAVIPYYERFLATFPTVEALAQAEEEDVLRLWQGLGYYRRARHLHAAARTLVQHHGGRLPDDPDLWRSLPGVGRYICAAVLSQAFDRPLPIVEANSLRVLARLYGYRGDPRQGAGQRWVWRAAQALLPTQRVGDFNQALMELGSLVCTPRQPRCAECPWQRWCRARQLGEQERIPPPASRPVPVEVQELAVLIRRGSRWLLCQRPATANRWPRLWEVPHAEIATANDARAQLPEVVRQLTALEVQAGQPLTTLCHSVTRFRIHLHAWSARYLRGTFASSFYTAAVWVTPQELDRFPLSSPQRRLLEKQAAKAVNLKLGET</sequence>
<keyword evidence="11" id="KW-0408">Iron</keyword>
<dbReference type="SUPFAM" id="SSF55811">
    <property type="entry name" value="Nudix"/>
    <property type="match status" value="1"/>
</dbReference>
<evidence type="ECO:0000259" key="15">
    <source>
        <dbReference type="SMART" id="SM00478"/>
    </source>
</evidence>
<keyword evidence="8" id="KW-0479">Metal-binding</keyword>
<dbReference type="SMART" id="SM00478">
    <property type="entry name" value="ENDO3c"/>
    <property type="match status" value="1"/>
</dbReference>
<evidence type="ECO:0000256" key="1">
    <source>
        <dbReference type="ARBA" id="ARBA00000843"/>
    </source>
</evidence>
<comment type="cofactor">
    <cofactor evidence="2">
        <name>[4Fe-4S] cluster</name>
        <dbReference type="ChEBI" id="CHEBI:49883"/>
    </cofactor>
</comment>
<dbReference type="GO" id="GO:0000701">
    <property type="term" value="F:purine-specific mismatch base pair DNA N-glycosylase activity"/>
    <property type="evidence" value="ECO:0007669"/>
    <property type="project" value="UniProtKB-EC"/>
</dbReference>
<organism evidence="16 17">
    <name type="scientific">Thermogemmata fonticola</name>
    <dbReference type="NCBI Taxonomy" id="2755323"/>
    <lineage>
        <taxon>Bacteria</taxon>
        <taxon>Pseudomonadati</taxon>
        <taxon>Planctomycetota</taxon>
        <taxon>Planctomycetia</taxon>
        <taxon>Gemmatales</taxon>
        <taxon>Gemmataceae</taxon>
        <taxon>Thermogemmata</taxon>
    </lineage>
</organism>
<dbReference type="InterPro" id="IPR011257">
    <property type="entry name" value="DNA_glycosylase"/>
</dbReference>
<dbReference type="InterPro" id="IPR023170">
    <property type="entry name" value="HhH_base_excis_C"/>
</dbReference>
<dbReference type="SMART" id="SM00525">
    <property type="entry name" value="FES"/>
    <property type="match status" value="1"/>
</dbReference>
<dbReference type="InterPro" id="IPR029119">
    <property type="entry name" value="MutY_C"/>
</dbReference>
<evidence type="ECO:0000256" key="11">
    <source>
        <dbReference type="ARBA" id="ARBA00023004"/>
    </source>
</evidence>
<dbReference type="GO" id="GO:0006284">
    <property type="term" value="P:base-excision repair"/>
    <property type="evidence" value="ECO:0007669"/>
    <property type="project" value="InterPro"/>
</dbReference>